<dbReference type="EMBL" id="BSFP01000054">
    <property type="protein sequence ID" value="GLL05170.1"/>
    <property type="molecule type" value="Genomic_DNA"/>
</dbReference>
<keyword evidence="5" id="KW-1185">Reference proteome</keyword>
<dbReference type="Pfam" id="PF02517">
    <property type="entry name" value="Rce1-like"/>
    <property type="match status" value="1"/>
</dbReference>
<dbReference type="AlphaFoldDB" id="A0A9W6NPK3"/>
<protein>
    <submittedName>
        <fullName evidence="4">CAAX amino protease</fullName>
    </submittedName>
</protein>
<keyword evidence="4" id="KW-0645">Protease</keyword>
<evidence type="ECO:0000313" key="4">
    <source>
        <dbReference type="EMBL" id="GLL05170.1"/>
    </source>
</evidence>
<reference evidence="4" key="2">
    <citation type="submission" date="2023-01" db="EMBL/GenBank/DDBJ databases">
        <authorList>
            <person name="Sun Q."/>
            <person name="Evtushenko L."/>
        </authorList>
    </citation>
    <scope>NUCLEOTIDE SEQUENCE</scope>
    <source>
        <strain evidence="4">VKM Ac-1321</strain>
    </source>
</reference>
<feature type="transmembrane region" description="Helical" evidence="2">
    <location>
        <begin position="252"/>
        <end position="271"/>
    </location>
</feature>
<feature type="transmembrane region" description="Helical" evidence="2">
    <location>
        <begin position="176"/>
        <end position="196"/>
    </location>
</feature>
<evidence type="ECO:0000313" key="5">
    <source>
        <dbReference type="Proteomes" id="UP001143480"/>
    </source>
</evidence>
<feature type="transmembrane region" description="Helical" evidence="2">
    <location>
        <begin position="151"/>
        <end position="170"/>
    </location>
</feature>
<organism evidence="4 5">
    <name type="scientific">Dactylosporangium matsuzakiense</name>
    <dbReference type="NCBI Taxonomy" id="53360"/>
    <lineage>
        <taxon>Bacteria</taxon>
        <taxon>Bacillati</taxon>
        <taxon>Actinomycetota</taxon>
        <taxon>Actinomycetes</taxon>
        <taxon>Micromonosporales</taxon>
        <taxon>Micromonosporaceae</taxon>
        <taxon>Dactylosporangium</taxon>
    </lineage>
</organism>
<feature type="transmembrane region" description="Helical" evidence="2">
    <location>
        <begin position="46"/>
        <end position="65"/>
    </location>
</feature>
<keyword evidence="2" id="KW-0812">Transmembrane</keyword>
<sequence>MTETQPPPARPARRIGLRLPVMLVVFGIVLVASAAVNSAASGNAATALAAGVLTALLGLWVYRRIVAALERRPVTEVAPAALAPQVLRFTGAGIALFTLTIGVIALFGGYEIRGWGSGWAMLATLGTMIGAAAAEELLFRGALFRLVEQWQGTWAALGVSGVLFGALHLFNPQATLWGALAIAAEAGLMLGAAYTATRSLWVPIGLHLGWNFAESGLFGTVVSGTTGTHGLLRGAAIGSDLISGGPFGPEGSLIAILAGAAVTAVFLRRAYRTGRLVHRPRRATTPSSGSLDAAADT</sequence>
<keyword evidence="2" id="KW-0472">Membrane</keyword>
<keyword evidence="4" id="KW-0378">Hydrolase</keyword>
<proteinExistence type="predicted"/>
<dbReference type="PANTHER" id="PTHR39430:SF1">
    <property type="entry name" value="PROTEASE"/>
    <property type="match status" value="1"/>
</dbReference>
<evidence type="ECO:0000256" key="1">
    <source>
        <dbReference type="SAM" id="MobiDB-lite"/>
    </source>
</evidence>
<keyword evidence="2" id="KW-1133">Transmembrane helix</keyword>
<feature type="transmembrane region" description="Helical" evidence="2">
    <location>
        <begin position="21"/>
        <end position="40"/>
    </location>
</feature>
<evidence type="ECO:0000256" key="2">
    <source>
        <dbReference type="SAM" id="Phobius"/>
    </source>
</evidence>
<comment type="caution">
    <text evidence="4">The sequence shown here is derived from an EMBL/GenBank/DDBJ whole genome shotgun (WGS) entry which is preliminary data.</text>
</comment>
<feature type="domain" description="CAAX prenyl protease 2/Lysostaphin resistance protein A-like" evidence="3">
    <location>
        <begin position="119"/>
        <end position="212"/>
    </location>
</feature>
<gene>
    <name evidence="4" type="ORF">GCM10017581_069170</name>
</gene>
<feature type="transmembrane region" description="Helical" evidence="2">
    <location>
        <begin position="119"/>
        <end position="139"/>
    </location>
</feature>
<name>A0A9W6NPK3_9ACTN</name>
<dbReference type="GO" id="GO:0004175">
    <property type="term" value="F:endopeptidase activity"/>
    <property type="evidence" value="ECO:0007669"/>
    <property type="project" value="UniProtKB-ARBA"/>
</dbReference>
<reference evidence="4" key="1">
    <citation type="journal article" date="2014" name="Int. J. Syst. Evol. Microbiol.">
        <title>Complete genome sequence of Corynebacterium casei LMG S-19264T (=DSM 44701T), isolated from a smear-ripened cheese.</title>
        <authorList>
            <consortium name="US DOE Joint Genome Institute (JGI-PGF)"/>
            <person name="Walter F."/>
            <person name="Albersmeier A."/>
            <person name="Kalinowski J."/>
            <person name="Ruckert C."/>
        </authorList>
    </citation>
    <scope>NUCLEOTIDE SEQUENCE</scope>
    <source>
        <strain evidence="4">VKM Ac-1321</strain>
    </source>
</reference>
<evidence type="ECO:0000259" key="3">
    <source>
        <dbReference type="Pfam" id="PF02517"/>
    </source>
</evidence>
<dbReference type="GO" id="GO:0080120">
    <property type="term" value="P:CAAX-box protein maturation"/>
    <property type="evidence" value="ECO:0007669"/>
    <property type="project" value="UniProtKB-ARBA"/>
</dbReference>
<feature type="region of interest" description="Disordered" evidence="1">
    <location>
        <begin position="278"/>
        <end position="297"/>
    </location>
</feature>
<dbReference type="Proteomes" id="UP001143480">
    <property type="component" value="Unassembled WGS sequence"/>
</dbReference>
<dbReference type="InterPro" id="IPR003675">
    <property type="entry name" value="Rce1/LyrA-like_dom"/>
</dbReference>
<accession>A0A9W6NPK3</accession>
<dbReference type="GO" id="GO:0006508">
    <property type="term" value="P:proteolysis"/>
    <property type="evidence" value="ECO:0007669"/>
    <property type="project" value="UniProtKB-KW"/>
</dbReference>
<feature type="transmembrane region" description="Helical" evidence="2">
    <location>
        <begin position="86"/>
        <end position="107"/>
    </location>
</feature>
<dbReference type="PANTHER" id="PTHR39430">
    <property type="entry name" value="MEMBRANE-ASSOCIATED PROTEASE-RELATED"/>
    <property type="match status" value="1"/>
</dbReference>